<dbReference type="SUPFAM" id="SSF53474">
    <property type="entry name" value="alpha/beta-Hydrolases"/>
    <property type="match status" value="1"/>
</dbReference>
<protein>
    <submittedName>
        <fullName evidence="3">Alpha/beta fold hydrolase</fullName>
    </submittedName>
</protein>
<organism evidence="3 4">
    <name type="scientific">Gimibacter soli</name>
    <dbReference type="NCBI Taxonomy" id="3024400"/>
    <lineage>
        <taxon>Bacteria</taxon>
        <taxon>Pseudomonadati</taxon>
        <taxon>Pseudomonadota</taxon>
        <taxon>Alphaproteobacteria</taxon>
        <taxon>Kordiimonadales</taxon>
        <taxon>Temperatibacteraceae</taxon>
        <taxon>Gimibacter</taxon>
    </lineage>
</organism>
<evidence type="ECO:0000313" key="3">
    <source>
        <dbReference type="EMBL" id="WCL53777.1"/>
    </source>
</evidence>
<dbReference type="GO" id="GO:0016787">
    <property type="term" value="F:hydrolase activity"/>
    <property type="evidence" value="ECO:0007669"/>
    <property type="project" value="UniProtKB-KW"/>
</dbReference>
<dbReference type="InterPro" id="IPR029058">
    <property type="entry name" value="AB_hydrolase_fold"/>
</dbReference>
<dbReference type="Pfam" id="PF00561">
    <property type="entry name" value="Abhydrolase_1"/>
    <property type="match status" value="1"/>
</dbReference>
<proteinExistence type="predicted"/>
<keyword evidence="4" id="KW-1185">Reference proteome</keyword>
<feature type="signal peptide" evidence="1">
    <location>
        <begin position="1"/>
        <end position="23"/>
    </location>
</feature>
<feature type="domain" description="AB hydrolase-1" evidence="2">
    <location>
        <begin position="75"/>
        <end position="444"/>
    </location>
</feature>
<name>A0AAF0BL66_9PROT</name>
<dbReference type="KEGG" id="gso:PH603_14650"/>
<accession>A0AAF0BL66</accession>
<dbReference type="PANTHER" id="PTHR43798">
    <property type="entry name" value="MONOACYLGLYCEROL LIPASE"/>
    <property type="match status" value="1"/>
</dbReference>
<sequence length="480" mass="51378">MFQKPKSNLLAMAIGVIAHAAQAAEEPITFTAASGEKVEAFHGTFTVPEHRANPASRQITLSYVRFPATGEKHGNPIVYLAGGPGAPGSGTAERQRFPLFMALRQHGDVIAFDQRGTGQSTRLPHCSSSVTVPIDAPVSDAAYAALYRKATVECGAFWQGQGIDLAGYTTLESVQDLSALRQELGAERIALWGISYGTHLALAALKEIPDEIDRAVLASVEGLDQTVKLPARTDAYFARVQAAIDTQPKAKALYPDVAGLMRHVHARLDTTPMIVSIPGTEGETFLLQRGHLQSLASALIADPENIALLLSVYSMVDGGDATLAANLIFRFFDPRPPIGMSAMPTAMDMASGISEARFALVREQAKTALLADYLNFPMPHVAGVWPGLDLGDDFRTNPKGDTPVLVLSGTLDGRTYQESQREATAGLTNATYVAVRNAGHNLFMASPDVHQAIHSFLEGNGEIPAEIEIDLPDFTVLPPM</sequence>
<dbReference type="EMBL" id="CP116805">
    <property type="protein sequence ID" value="WCL53777.1"/>
    <property type="molecule type" value="Genomic_DNA"/>
</dbReference>
<gene>
    <name evidence="3" type="ORF">PH603_14650</name>
</gene>
<keyword evidence="3" id="KW-0378">Hydrolase</keyword>
<dbReference type="Proteomes" id="UP001217500">
    <property type="component" value="Chromosome"/>
</dbReference>
<dbReference type="PANTHER" id="PTHR43798:SF27">
    <property type="entry name" value="HYDROLASE ALPHA_BETA HYDROLASE FOLD FAMILY"/>
    <property type="match status" value="1"/>
</dbReference>
<evidence type="ECO:0000313" key="4">
    <source>
        <dbReference type="Proteomes" id="UP001217500"/>
    </source>
</evidence>
<evidence type="ECO:0000256" key="1">
    <source>
        <dbReference type="SAM" id="SignalP"/>
    </source>
</evidence>
<dbReference type="GO" id="GO:0016020">
    <property type="term" value="C:membrane"/>
    <property type="evidence" value="ECO:0007669"/>
    <property type="project" value="TreeGrafter"/>
</dbReference>
<dbReference type="Gene3D" id="3.40.50.1820">
    <property type="entry name" value="alpha/beta hydrolase"/>
    <property type="match status" value="1"/>
</dbReference>
<dbReference type="InterPro" id="IPR050266">
    <property type="entry name" value="AB_hydrolase_sf"/>
</dbReference>
<dbReference type="RefSeq" id="WP_289503369.1">
    <property type="nucleotide sequence ID" value="NZ_CP116805.1"/>
</dbReference>
<reference evidence="3" key="1">
    <citation type="submission" date="2023-01" db="EMBL/GenBank/DDBJ databases">
        <title>The genome sequence of Kordiimonadaceae bacterium 6D33.</title>
        <authorList>
            <person name="Liu Y."/>
        </authorList>
    </citation>
    <scope>NUCLEOTIDE SEQUENCE</scope>
    <source>
        <strain evidence="3">6D33</strain>
    </source>
</reference>
<dbReference type="AlphaFoldDB" id="A0AAF0BL66"/>
<evidence type="ECO:0000259" key="2">
    <source>
        <dbReference type="Pfam" id="PF00561"/>
    </source>
</evidence>
<feature type="chain" id="PRO_5041914902" evidence="1">
    <location>
        <begin position="24"/>
        <end position="480"/>
    </location>
</feature>
<dbReference type="InterPro" id="IPR000073">
    <property type="entry name" value="AB_hydrolase_1"/>
</dbReference>
<keyword evidence="1" id="KW-0732">Signal</keyword>